<dbReference type="RefSeq" id="WP_056017395.1">
    <property type="nucleotide sequence ID" value="NZ_LLYZ01000020.1"/>
</dbReference>
<evidence type="ECO:0000313" key="2">
    <source>
        <dbReference type="EMBL" id="KQK24751.1"/>
    </source>
</evidence>
<accession>A0A0Q3HPR5</accession>
<dbReference type="Gene3D" id="1.20.1260.10">
    <property type="match status" value="1"/>
</dbReference>
<comment type="caution">
    <text evidence="2">The sequence shown here is derived from an EMBL/GenBank/DDBJ whole genome shotgun (WGS) entry which is preliminary data.</text>
</comment>
<protein>
    <recommendedName>
        <fullName evidence="1">DUF2383 domain-containing protein</fullName>
    </recommendedName>
</protein>
<dbReference type="InterPro" id="IPR019052">
    <property type="entry name" value="DUF2383"/>
</dbReference>
<evidence type="ECO:0000313" key="3">
    <source>
        <dbReference type="Proteomes" id="UP000051682"/>
    </source>
</evidence>
<dbReference type="AlphaFoldDB" id="A0A0Q3HPR5"/>
<evidence type="ECO:0000259" key="1">
    <source>
        <dbReference type="Pfam" id="PF09537"/>
    </source>
</evidence>
<dbReference type="OrthoDB" id="282393at2"/>
<dbReference type="InterPro" id="IPR012347">
    <property type="entry name" value="Ferritin-like"/>
</dbReference>
<dbReference type="Proteomes" id="UP000051682">
    <property type="component" value="Unassembled WGS sequence"/>
</dbReference>
<dbReference type="NCBIfam" id="TIGR02284">
    <property type="entry name" value="PA2169 family four-helix-bundle protein"/>
    <property type="match status" value="1"/>
</dbReference>
<proteinExistence type="predicted"/>
<name>A0A0Q3HPR5_9FLAO</name>
<dbReference type="STRING" id="452084.AR438_16365"/>
<gene>
    <name evidence="2" type="ORF">AR438_16365</name>
</gene>
<dbReference type="EMBL" id="LLYZ01000020">
    <property type="protein sequence ID" value="KQK24751.1"/>
    <property type="molecule type" value="Genomic_DNA"/>
</dbReference>
<sequence length="150" mass="17105">MNNENEVSVLNDLLKITNDRIEGFSQVENKVWDTYSGLKDDYERLVAYSHDMKSELIRLINEHGGKADDTTTTAGAIHRTWIDIKNSFVSDKDKSTLQNVVFGEDAAIKAYQNALDSGDLSQESSRTILDQLHHLESSYHKFEDLDKIRL</sequence>
<keyword evidence="3" id="KW-1185">Reference proteome</keyword>
<dbReference type="InterPro" id="IPR011971">
    <property type="entry name" value="CHP02284"/>
</dbReference>
<dbReference type="Pfam" id="PF09537">
    <property type="entry name" value="DUF2383"/>
    <property type="match status" value="1"/>
</dbReference>
<feature type="domain" description="DUF2383" evidence="1">
    <location>
        <begin position="6"/>
        <end position="116"/>
    </location>
</feature>
<reference evidence="2 3" key="1">
    <citation type="submission" date="2015-10" db="EMBL/GenBank/DDBJ databases">
        <title>Chryseobacterium aquaticum genome.</title>
        <authorList>
            <person name="Newman J.D."/>
            <person name="Ferguson M.B."/>
            <person name="Miller J.R."/>
        </authorList>
    </citation>
    <scope>NUCLEOTIDE SEQUENCE [LARGE SCALE GENOMIC DNA]</scope>
    <source>
        <strain evidence="2 3">KCTC 12483</strain>
    </source>
</reference>
<organism evidence="2 3">
    <name type="scientific">Chryseobacterium aquaticum</name>
    <dbReference type="NCBI Taxonomy" id="452084"/>
    <lineage>
        <taxon>Bacteria</taxon>
        <taxon>Pseudomonadati</taxon>
        <taxon>Bacteroidota</taxon>
        <taxon>Flavobacteriia</taxon>
        <taxon>Flavobacteriales</taxon>
        <taxon>Weeksellaceae</taxon>
        <taxon>Chryseobacterium group</taxon>
        <taxon>Chryseobacterium</taxon>
    </lineage>
</organism>